<organism evidence="5 6">
    <name type="scientific">Mucor saturninus</name>
    <dbReference type="NCBI Taxonomy" id="64648"/>
    <lineage>
        <taxon>Eukaryota</taxon>
        <taxon>Fungi</taxon>
        <taxon>Fungi incertae sedis</taxon>
        <taxon>Mucoromycota</taxon>
        <taxon>Mucoromycotina</taxon>
        <taxon>Mucoromycetes</taxon>
        <taxon>Mucorales</taxon>
        <taxon>Mucorineae</taxon>
        <taxon>Mucoraceae</taxon>
        <taxon>Mucor</taxon>
    </lineage>
</organism>
<dbReference type="GO" id="GO:0051082">
    <property type="term" value="F:unfolded protein binding"/>
    <property type="evidence" value="ECO:0007669"/>
    <property type="project" value="TreeGrafter"/>
</dbReference>
<feature type="region of interest" description="Disordered" evidence="3">
    <location>
        <begin position="1"/>
        <end position="42"/>
    </location>
</feature>
<evidence type="ECO:0000256" key="1">
    <source>
        <dbReference type="ARBA" id="ARBA00049983"/>
    </source>
</evidence>
<dbReference type="InterPro" id="IPR000225">
    <property type="entry name" value="Armadillo"/>
</dbReference>
<dbReference type="PANTHER" id="PTHR13347:SF1">
    <property type="entry name" value="HEAT REPEAT-CONTAINING PROTEIN 3"/>
    <property type="match status" value="1"/>
</dbReference>
<evidence type="ECO:0000256" key="2">
    <source>
        <dbReference type="PROSITE-ProRule" id="PRU00259"/>
    </source>
</evidence>
<sequence>MGKQRQKKKTPKRRTNPIQRRLEQGVKEGASNLPPPTTEQVTPVVQRLSSENPTERAWSAACISTLILSNASTRKLLLSKGVVPILIQRLSDPQQEVRDESLGALRNIASVDHSVAKEYFTRNIMEPLSTLLPQITQTIDAVIKKTPAQDEADADRRKSIWDVTENFIYIIWCICEASDKYIKAINRMNIITFLTSFLLSGDQCPSRVVVAAGQCLNTLTDDNKDLLIEFQNNPQYVESLLNIIKHPNGNTMVQVLSCAILINVRQVVRLTTSWDEDVDVVNELNKLLVPVLIKALDYDIQSAAVNTVSAVQSGKITPHEESGEITPKPKQPLTNEEIYVQGVQDSLSITQLALELLADICVHDDDSEEDGFQEMDESMADEEEEEEEVKEEEEEEEEEAEEELIWGKTSSAVDEALIQSNPVLHAYIHQIFPQLIRLSTATPISYHQMNLSPLVTQSLVTTHQRALECLNNFLLTMNDLPKKYWFKQYRSDAVQLWRWLFDMANQVASSQPEEWARDCILEIVISCIWALGRGLGQDIPLHQTDVGALCGTYEMIPSESMRVKIVGCLGPIAMRSGDVQTNKTIGIFIMNLLNDKTTKPAVVVEALDLLFDVYSDAQFDYDLQVFVEGAFLNNLKQILPSIRSMVKSIDRRKNFDLRMRGDEALDNLNAFIKYKKTERK</sequence>
<accession>A0A8H7QJ67</accession>
<comment type="caution">
    <text evidence="5">The sequence shown here is derived from an EMBL/GenBank/DDBJ whole genome shotgun (WGS) entry which is preliminary data.</text>
</comment>
<feature type="compositionally biased region" description="Basic residues" evidence="3">
    <location>
        <begin position="1"/>
        <end position="15"/>
    </location>
</feature>
<dbReference type="InterPro" id="IPR052616">
    <property type="entry name" value="SYO1-like"/>
</dbReference>
<dbReference type="GO" id="GO:0042273">
    <property type="term" value="P:ribosomal large subunit biogenesis"/>
    <property type="evidence" value="ECO:0007669"/>
    <property type="project" value="TreeGrafter"/>
</dbReference>
<dbReference type="CDD" id="cd13394">
    <property type="entry name" value="Syo1_like"/>
    <property type="match status" value="1"/>
</dbReference>
<dbReference type="GO" id="GO:0006606">
    <property type="term" value="P:protein import into nucleus"/>
    <property type="evidence" value="ECO:0007669"/>
    <property type="project" value="TreeGrafter"/>
</dbReference>
<keyword evidence="6" id="KW-1185">Reference proteome</keyword>
<feature type="repeat" description="ARM" evidence="2">
    <location>
        <begin position="81"/>
        <end position="109"/>
    </location>
</feature>
<protein>
    <recommendedName>
        <fullName evidence="4">SYO1-like TPR repeats domain-containing protein</fullName>
    </recommendedName>
</protein>
<evidence type="ECO:0000313" key="5">
    <source>
        <dbReference type="EMBL" id="KAG2192496.1"/>
    </source>
</evidence>
<dbReference type="SUPFAM" id="SSF48371">
    <property type="entry name" value="ARM repeat"/>
    <property type="match status" value="1"/>
</dbReference>
<dbReference type="EMBL" id="JAEPRD010000288">
    <property type="protein sequence ID" value="KAG2192496.1"/>
    <property type="molecule type" value="Genomic_DNA"/>
</dbReference>
<dbReference type="Gene3D" id="1.25.10.10">
    <property type="entry name" value="Leucine-rich Repeat Variant"/>
    <property type="match status" value="1"/>
</dbReference>
<evidence type="ECO:0000259" key="4">
    <source>
        <dbReference type="Pfam" id="PF25567"/>
    </source>
</evidence>
<evidence type="ECO:0000256" key="3">
    <source>
        <dbReference type="SAM" id="MobiDB-lite"/>
    </source>
</evidence>
<name>A0A8H7QJ67_9FUNG</name>
<dbReference type="InterPro" id="IPR016024">
    <property type="entry name" value="ARM-type_fold"/>
</dbReference>
<comment type="similarity">
    <text evidence="1">Belongs to the nuclear import and ribosome assembly adapter family.</text>
</comment>
<dbReference type="Proteomes" id="UP000603453">
    <property type="component" value="Unassembled WGS sequence"/>
</dbReference>
<dbReference type="Pfam" id="PF00514">
    <property type="entry name" value="Arm"/>
    <property type="match status" value="1"/>
</dbReference>
<dbReference type="SMART" id="SM00185">
    <property type="entry name" value="ARM"/>
    <property type="match status" value="2"/>
</dbReference>
<dbReference type="Pfam" id="PF25567">
    <property type="entry name" value="TPR_SYO1"/>
    <property type="match status" value="1"/>
</dbReference>
<dbReference type="InterPro" id="IPR011989">
    <property type="entry name" value="ARM-like"/>
</dbReference>
<feature type="domain" description="SYO1-like TPR repeats" evidence="4">
    <location>
        <begin position="433"/>
        <end position="678"/>
    </location>
</feature>
<dbReference type="PROSITE" id="PS50176">
    <property type="entry name" value="ARM_REPEAT"/>
    <property type="match status" value="1"/>
</dbReference>
<dbReference type="InterPro" id="IPR057990">
    <property type="entry name" value="TPR_SYO1"/>
</dbReference>
<reference evidence="5" key="1">
    <citation type="submission" date="2020-12" db="EMBL/GenBank/DDBJ databases">
        <title>Metabolic potential, ecology and presence of endohyphal bacteria is reflected in genomic diversity of Mucoromycotina.</title>
        <authorList>
            <person name="Muszewska A."/>
            <person name="Okrasinska A."/>
            <person name="Steczkiewicz K."/>
            <person name="Drgas O."/>
            <person name="Orlowska M."/>
            <person name="Perlinska-Lenart U."/>
            <person name="Aleksandrzak-Piekarczyk T."/>
            <person name="Szatraj K."/>
            <person name="Zielenkiewicz U."/>
            <person name="Pilsyk S."/>
            <person name="Malc E."/>
            <person name="Mieczkowski P."/>
            <person name="Kruszewska J.S."/>
            <person name="Biernat P."/>
            <person name="Pawlowska J."/>
        </authorList>
    </citation>
    <scope>NUCLEOTIDE SEQUENCE</scope>
    <source>
        <strain evidence="5">WA0000017839</strain>
    </source>
</reference>
<proteinExistence type="inferred from homology"/>
<dbReference type="PANTHER" id="PTHR13347">
    <property type="entry name" value="HEAT REPEAT-CONTAINING PROTEIN 3"/>
    <property type="match status" value="1"/>
</dbReference>
<evidence type="ECO:0000313" key="6">
    <source>
        <dbReference type="Proteomes" id="UP000603453"/>
    </source>
</evidence>
<feature type="region of interest" description="Disordered" evidence="3">
    <location>
        <begin position="368"/>
        <end position="400"/>
    </location>
</feature>
<dbReference type="OrthoDB" id="288703at2759"/>
<dbReference type="AlphaFoldDB" id="A0A8H7QJ67"/>
<gene>
    <name evidence="5" type="ORF">INT47_009695</name>
</gene>